<dbReference type="RefSeq" id="WP_319612300.1">
    <property type="nucleotide sequence ID" value="NZ_JAWXYB010000001.1"/>
</dbReference>
<reference evidence="8 10" key="1">
    <citation type="submission" date="2023-11" db="EMBL/GenBank/DDBJ databases">
        <title>MicrobeMod: A computational toolkit for identifying prokaryotic methylation and restriction-modification with nanopore sequencing.</title>
        <authorList>
            <person name="Crits-Christoph A."/>
            <person name="Kang S.C."/>
            <person name="Lee H."/>
            <person name="Ostrov N."/>
        </authorList>
    </citation>
    <scope>NUCLEOTIDE SEQUENCE [LARGE SCALE GENOMIC DNA]</scope>
    <source>
        <strain evidence="8 10">DSMZ 700</strain>
    </source>
</reference>
<accession>A0AAW9DLX2</accession>
<dbReference type="InterPro" id="IPR002941">
    <property type="entry name" value="DNA_methylase_N4/N6"/>
</dbReference>
<comment type="caution">
    <text evidence="8">The sequence shown here is derived from an EMBL/GenBank/DDBJ whole genome shotgun (WGS) entry which is preliminary data.</text>
</comment>
<feature type="domain" description="DNA methylase N-4/N-6" evidence="6">
    <location>
        <begin position="140"/>
        <end position="206"/>
    </location>
</feature>
<dbReference type="InterPro" id="IPR001091">
    <property type="entry name" value="RM_Methyltransferase"/>
</dbReference>
<feature type="region of interest" description="Disordered" evidence="5">
    <location>
        <begin position="223"/>
        <end position="252"/>
    </location>
</feature>
<evidence type="ECO:0000313" key="9">
    <source>
        <dbReference type="EMBL" id="MDX5929675.1"/>
    </source>
</evidence>
<dbReference type="PANTHER" id="PTHR13370:SF3">
    <property type="entry name" value="TRNA (GUANINE(10)-N2)-METHYLTRANSFERASE HOMOLOG"/>
    <property type="match status" value="1"/>
</dbReference>
<sequence>MSDPIERVDIGRASLYRGNALDVLTQIGAVDTILSDPVWPNCPTGLIAGSEDPPRLWQETMRVMRIPTRLVVVLRGDSDPRFLAPVPTALPFFRLIHLPYTIPAFVGRKLGRDEIAYWFGDPIRPGRGRNLIPSRAPAAQPTDARTNGHPCSRALKHFDWLVEWTSDPGETILDPFMGSGTTGVAAMRLGRRFIGIEIDPKWFDLACRQIDQAERQGVLFDGPAIPRPGRSRNPTATAGVTPMLPLLDRRPP</sequence>
<dbReference type="GO" id="GO:0003677">
    <property type="term" value="F:DNA binding"/>
    <property type="evidence" value="ECO:0007669"/>
    <property type="project" value="InterPro"/>
</dbReference>
<dbReference type="PRINTS" id="PR00508">
    <property type="entry name" value="S21N4MTFRASE"/>
</dbReference>
<protein>
    <recommendedName>
        <fullName evidence="4">Methyltransferase</fullName>
        <ecNumber evidence="4">2.1.1.-</ecNumber>
    </recommendedName>
</protein>
<evidence type="ECO:0000256" key="1">
    <source>
        <dbReference type="ARBA" id="ARBA00022603"/>
    </source>
</evidence>
<dbReference type="EMBL" id="JAWXYB010000001">
    <property type="protein sequence ID" value="MDX5929157.1"/>
    <property type="molecule type" value="Genomic_DNA"/>
</dbReference>
<keyword evidence="1 8" id="KW-0489">Methyltransferase</keyword>
<evidence type="ECO:0000313" key="10">
    <source>
        <dbReference type="Proteomes" id="UP001279553"/>
    </source>
</evidence>
<dbReference type="Proteomes" id="UP001279553">
    <property type="component" value="Unassembled WGS sequence"/>
</dbReference>
<dbReference type="GO" id="GO:0032259">
    <property type="term" value="P:methylation"/>
    <property type="evidence" value="ECO:0007669"/>
    <property type="project" value="UniProtKB-KW"/>
</dbReference>
<evidence type="ECO:0000256" key="3">
    <source>
        <dbReference type="ARBA" id="ARBA00047942"/>
    </source>
</evidence>
<evidence type="ECO:0000256" key="5">
    <source>
        <dbReference type="SAM" id="MobiDB-lite"/>
    </source>
</evidence>
<comment type="similarity">
    <text evidence="4">Belongs to the N(4)/N(6)-methyltransferase family.</text>
</comment>
<dbReference type="Gene3D" id="3.40.50.150">
    <property type="entry name" value="Vaccinia Virus protein VP39"/>
    <property type="match status" value="1"/>
</dbReference>
<dbReference type="EC" id="2.1.1.-" evidence="4"/>
<dbReference type="Pfam" id="PF01555">
    <property type="entry name" value="N6_N4_Mtase"/>
    <property type="match status" value="1"/>
</dbReference>
<dbReference type="GO" id="GO:0008170">
    <property type="term" value="F:N-methyltransferase activity"/>
    <property type="evidence" value="ECO:0007669"/>
    <property type="project" value="InterPro"/>
</dbReference>
<dbReference type="EMBL" id="JAWXYB010000017">
    <property type="protein sequence ID" value="MDX5929675.1"/>
    <property type="molecule type" value="Genomic_DNA"/>
</dbReference>
<dbReference type="AlphaFoldDB" id="A0AAW9DLX2"/>
<name>A0AAW9DLX2_ACIAO</name>
<dbReference type="SUPFAM" id="SSF53335">
    <property type="entry name" value="S-adenosyl-L-methionine-dependent methyltransferases"/>
    <property type="match status" value="1"/>
</dbReference>
<evidence type="ECO:0000259" key="6">
    <source>
        <dbReference type="Pfam" id="PF01555"/>
    </source>
</evidence>
<dbReference type="PANTHER" id="PTHR13370">
    <property type="entry name" value="RNA METHYLASE-RELATED"/>
    <property type="match status" value="1"/>
</dbReference>
<gene>
    <name evidence="7" type="ORF">SIL87_00030</name>
    <name evidence="8" type="ORF">SIL87_02555</name>
    <name evidence="9" type="ORF">SIL87_02695</name>
</gene>
<proteinExistence type="inferred from homology"/>
<evidence type="ECO:0000313" key="8">
    <source>
        <dbReference type="EMBL" id="MDX5929648.1"/>
    </source>
</evidence>
<dbReference type="EMBL" id="JAWXYB010000015">
    <property type="protein sequence ID" value="MDX5929648.1"/>
    <property type="molecule type" value="Genomic_DNA"/>
</dbReference>
<organism evidence="8 10">
    <name type="scientific">Acidiphilium acidophilum</name>
    <name type="common">Thiobacillus acidophilus</name>
    <dbReference type="NCBI Taxonomy" id="76588"/>
    <lineage>
        <taxon>Bacteria</taxon>
        <taxon>Pseudomonadati</taxon>
        <taxon>Pseudomonadota</taxon>
        <taxon>Alphaproteobacteria</taxon>
        <taxon>Acetobacterales</taxon>
        <taxon>Acidocellaceae</taxon>
        <taxon>Acidiphilium</taxon>
    </lineage>
</organism>
<dbReference type="GO" id="GO:0009007">
    <property type="term" value="F:site-specific DNA-methyltransferase (adenine-specific) activity"/>
    <property type="evidence" value="ECO:0007669"/>
    <property type="project" value="UniProtKB-EC"/>
</dbReference>
<evidence type="ECO:0000313" key="7">
    <source>
        <dbReference type="EMBL" id="MDX5929157.1"/>
    </source>
</evidence>
<keyword evidence="10" id="KW-1185">Reference proteome</keyword>
<comment type="catalytic activity">
    <reaction evidence="3">
        <text>a 2'-deoxyadenosine in DNA + S-adenosyl-L-methionine = an N(6)-methyl-2'-deoxyadenosine in DNA + S-adenosyl-L-homocysteine + H(+)</text>
        <dbReference type="Rhea" id="RHEA:15197"/>
        <dbReference type="Rhea" id="RHEA-COMP:12418"/>
        <dbReference type="Rhea" id="RHEA-COMP:12419"/>
        <dbReference type="ChEBI" id="CHEBI:15378"/>
        <dbReference type="ChEBI" id="CHEBI:57856"/>
        <dbReference type="ChEBI" id="CHEBI:59789"/>
        <dbReference type="ChEBI" id="CHEBI:90615"/>
        <dbReference type="ChEBI" id="CHEBI:90616"/>
        <dbReference type="EC" id="2.1.1.72"/>
    </reaction>
</comment>
<dbReference type="InterPro" id="IPR029063">
    <property type="entry name" value="SAM-dependent_MTases_sf"/>
</dbReference>
<dbReference type="GO" id="GO:0005737">
    <property type="term" value="C:cytoplasm"/>
    <property type="evidence" value="ECO:0007669"/>
    <property type="project" value="TreeGrafter"/>
</dbReference>
<evidence type="ECO:0000256" key="2">
    <source>
        <dbReference type="ARBA" id="ARBA00022679"/>
    </source>
</evidence>
<keyword evidence="2 8" id="KW-0808">Transferase</keyword>
<evidence type="ECO:0000256" key="4">
    <source>
        <dbReference type="RuleBase" id="RU362026"/>
    </source>
</evidence>